<feature type="signal peptide" evidence="1">
    <location>
        <begin position="1"/>
        <end position="25"/>
    </location>
</feature>
<proteinExistence type="predicted"/>
<feature type="chain" id="PRO_5047312737" description="Beta-lactamase" evidence="1">
    <location>
        <begin position="26"/>
        <end position="55"/>
    </location>
</feature>
<dbReference type="RefSeq" id="WP_268076850.1">
    <property type="nucleotide sequence ID" value="NZ_CP109967.1"/>
</dbReference>
<gene>
    <name evidence="2" type="ORF">OLW01_17795</name>
</gene>
<keyword evidence="1" id="KW-0732">Signal</keyword>
<dbReference type="EMBL" id="CP109967">
    <property type="protein sequence ID" value="WAJ72134.1"/>
    <property type="molecule type" value="Genomic_DNA"/>
</dbReference>
<keyword evidence="2" id="KW-0614">Plasmid</keyword>
<evidence type="ECO:0000256" key="1">
    <source>
        <dbReference type="SAM" id="SignalP"/>
    </source>
</evidence>
<dbReference type="Proteomes" id="UP001163726">
    <property type="component" value="Plasmid pCadTS8_2"/>
</dbReference>
<evidence type="ECO:0000313" key="3">
    <source>
        <dbReference type="Proteomes" id="UP001163726"/>
    </source>
</evidence>
<evidence type="ECO:0000313" key="2">
    <source>
        <dbReference type="EMBL" id="WAJ72134.1"/>
    </source>
</evidence>
<name>A0ABY7ARH1_9ALTE</name>
<reference evidence="2" key="1">
    <citation type="submission" date="2022-10" db="EMBL/GenBank/DDBJ databases">
        <title>Catenovulum adriacola sp. nov. isolated in the Harbour of Susak.</title>
        <authorList>
            <person name="Schoch T."/>
            <person name="Reich S.J."/>
            <person name="Stoeferle S."/>
            <person name="Flaiz M."/>
            <person name="Kazda M."/>
            <person name="Riedel C.U."/>
            <person name="Duerre P."/>
        </authorList>
    </citation>
    <scope>NUCLEOTIDE SEQUENCE</scope>
    <source>
        <strain evidence="2">TS8</strain>
        <plasmid evidence="2">pCadTS8_2</plasmid>
    </source>
</reference>
<accession>A0ABY7ARH1</accession>
<geneLocation type="plasmid" evidence="2 3">
    <name>pCadTS8_2</name>
</geneLocation>
<evidence type="ECO:0008006" key="4">
    <source>
        <dbReference type="Google" id="ProtNLM"/>
    </source>
</evidence>
<sequence>MKSFNLFSISKFMVAATLFSWPAHLASATAQGEWQTLSDAIVEQSPRYIQRRVGY</sequence>
<keyword evidence="3" id="KW-1185">Reference proteome</keyword>
<organism evidence="2 3">
    <name type="scientific">Catenovulum adriaticum</name>
    <dbReference type="NCBI Taxonomy" id="2984846"/>
    <lineage>
        <taxon>Bacteria</taxon>
        <taxon>Pseudomonadati</taxon>
        <taxon>Pseudomonadota</taxon>
        <taxon>Gammaproteobacteria</taxon>
        <taxon>Alteromonadales</taxon>
        <taxon>Alteromonadaceae</taxon>
        <taxon>Catenovulum</taxon>
    </lineage>
</organism>
<protein>
    <recommendedName>
        <fullName evidence="4">Beta-lactamase</fullName>
    </recommendedName>
</protein>